<dbReference type="PaxDb" id="7159-AAEL017322-PA"/>
<feature type="transmembrane region" description="Helical" evidence="1">
    <location>
        <begin position="21"/>
        <end position="42"/>
    </location>
</feature>
<evidence type="ECO:0000313" key="2">
    <source>
        <dbReference type="EMBL" id="EJY57426.1"/>
    </source>
</evidence>
<gene>
    <name evidence="2" type="ORF">AaeL_AAEL017322</name>
</gene>
<sequence length="48" mass="5565">MLFCYKIIMYTHQSKKYVSGNFSTILLLGGSMNIPFFLAEIYDSITYT</sequence>
<proteinExistence type="predicted"/>
<evidence type="ECO:0000313" key="3">
    <source>
        <dbReference type="Proteomes" id="UP000682892"/>
    </source>
</evidence>
<name>J9E997_AEDAE</name>
<reference evidence="2" key="1">
    <citation type="submission" date="2005-10" db="EMBL/GenBank/DDBJ databases">
        <authorList>
            <person name="Loftus B.J."/>
            <person name="Nene V.M."/>
            <person name="Hannick L.I."/>
            <person name="Bidwell S."/>
            <person name="Haas B."/>
            <person name="Amedeo P."/>
            <person name="Orvis J."/>
            <person name="Wortman J.R."/>
            <person name="White O.R."/>
            <person name="Salzberg S."/>
            <person name="Shumway M."/>
            <person name="Koo H."/>
            <person name="Zhao Y."/>
            <person name="Holmes M."/>
            <person name="Miller J."/>
            <person name="Schatz M."/>
            <person name="Pop M."/>
            <person name="Pai G."/>
            <person name="Utterback T."/>
            <person name="Rogers Y.-H."/>
            <person name="Kravitz S."/>
            <person name="Fraser C.M."/>
        </authorList>
    </citation>
    <scope>NUCLEOTIDE SEQUENCE</scope>
    <source>
        <strain evidence="2">Liverpool</strain>
    </source>
</reference>
<keyword evidence="1" id="KW-0472">Membrane</keyword>
<dbReference type="AlphaFoldDB" id="J9E997"/>
<keyword evidence="1" id="KW-0812">Transmembrane</keyword>
<keyword evidence="1" id="KW-1133">Transmembrane helix</keyword>
<accession>J9E997</accession>
<evidence type="ECO:0000256" key="1">
    <source>
        <dbReference type="SAM" id="Phobius"/>
    </source>
</evidence>
<dbReference type="Proteomes" id="UP000682892">
    <property type="component" value="Chromosome 1"/>
</dbReference>
<dbReference type="HOGENOM" id="CLU_3160307_0_0_1"/>
<organism evidence="2 3">
    <name type="scientific">Aedes aegypti</name>
    <name type="common">Yellowfever mosquito</name>
    <name type="synonym">Culex aegypti</name>
    <dbReference type="NCBI Taxonomy" id="7159"/>
    <lineage>
        <taxon>Eukaryota</taxon>
        <taxon>Metazoa</taxon>
        <taxon>Ecdysozoa</taxon>
        <taxon>Arthropoda</taxon>
        <taxon>Hexapoda</taxon>
        <taxon>Insecta</taxon>
        <taxon>Pterygota</taxon>
        <taxon>Neoptera</taxon>
        <taxon>Endopterygota</taxon>
        <taxon>Diptera</taxon>
        <taxon>Nematocera</taxon>
        <taxon>Culicoidea</taxon>
        <taxon>Culicidae</taxon>
        <taxon>Culicinae</taxon>
        <taxon>Aedini</taxon>
        <taxon>Aedes</taxon>
        <taxon>Stegomyia</taxon>
    </lineage>
</organism>
<reference evidence="2" key="3">
    <citation type="submission" date="2012-09" db="EMBL/GenBank/DDBJ databases">
        <authorList>
            <consortium name="VectorBase"/>
        </authorList>
    </citation>
    <scope>NUCLEOTIDE SEQUENCE</scope>
    <source>
        <strain evidence="2">Liverpool</strain>
    </source>
</reference>
<protein>
    <submittedName>
        <fullName evidence="2">AAEL017322-PA</fullName>
    </submittedName>
</protein>
<reference evidence="2" key="2">
    <citation type="journal article" date="2007" name="Science">
        <title>Genome sequence of Aedes aegypti, a major arbovirus vector.</title>
        <authorList>
            <person name="Nene V."/>
            <person name="Wortman J.R."/>
            <person name="Lawson D."/>
            <person name="Haas B."/>
            <person name="Kodira C."/>
            <person name="Tu Z.J."/>
            <person name="Loftus B."/>
            <person name="Xi Z."/>
            <person name="Megy K."/>
            <person name="Grabherr M."/>
            <person name="Ren Q."/>
            <person name="Zdobnov E.M."/>
            <person name="Lobo N.F."/>
            <person name="Campbell K.S."/>
            <person name="Brown S.E."/>
            <person name="Bonaldo M.F."/>
            <person name="Zhu J."/>
            <person name="Sinkins S.P."/>
            <person name="Hogenkamp D.G."/>
            <person name="Amedeo P."/>
            <person name="Arensburger P."/>
            <person name="Atkinson P.W."/>
            <person name="Bidwell S."/>
            <person name="Biedler J."/>
            <person name="Birney E."/>
            <person name="Bruggner R.V."/>
            <person name="Costas J."/>
            <person name="Coy M.R."/>
            <person name="Crabtree J."/>
            <person name="Crawford M."/>
            <person name="Debruyn B."/>
            <person name="Decaprio D."/>
            <person name="Eiglmeier K."/>
            <person name="Eisenstadt E."/>
            <person name="El-Dorry H."/>
            <person name="Gelbart W.M."/>
            <person name="Gomes S.L."/>
            <person name="Hammond M."/>
            <person name="Hannick L.I."/>
            <person name="Hogan J.R."/>
            <person name="Holmes M.H."/>
            <person name="Jaffe D."/>
            <person name="Johnston J.S."/>
            <person name="Kennedy R.C."/>
            <person name="Koo H."/>
            <person name="Kravitz S."/>
            <person name="Kriventseva E.V."/>
            <person name="Kulp D."/>
            <person name="Labutti K."/>
            <person name="Lee E."/>
            <person name="Li S."/>
            <person name="Lovin D.D."/>
            <person name="Mao C."/>
            <person name="Mauceli E."/>
            <person name="Menck C.F."/>
            <person name="Miller J.R."/>
            <person name="Montgomery P."/>
            <person name="Mori A."/>
            <person name="Nascimento A.L."/>
            <person name="Naveira H.F."/>
            <person name="Nusbaum C."/>
            <person name="O'leary S."/>
            <person name="Orvis J."/>
            <person name="Pertea M."/>
            <person name="Quesneville H."/>
            <person name="Reidenbach K.R."/>
            <person name="Rogers Y.H."/>
            <person name="Roth C.W."/>
            <person name="Schneider J.R."/>
            <person name="Schatz M."/>
            <person name="Shumway M."/>
            <person name="Stanke M."/>
            <person name="Stinson E.O."/>
            <person name="Tubio J.M."/>
            <person name="Vanzee J.P."/>
            <person name="Verjovski-Almeida S."/>
            <person name="Werner D."/>
            <person name="White O."/>
            <person name="Wyder S."/>
            <person name="Zeng Q."/>
            <person name="Zhao Q."/>
            <person name="Zhao Y."/>
            <person name="Hill C.A."/>
            <person name="Raikhel A.S."/>
            <person name="Soares M.B."/>
            <person name="Knudson D.L."/>
            <person name="Lee N.H."/>
            <person name="Galagan J."/>
            <person name="Salzberg S.L."/>
            <person name="Paulsen I.T."/>
            <person name="Dimopoulos G."/>
            <person name="Collins F.H."/>
            <person name="Birren B."/>
            <person name="Fraser-Liggett C.M."/>
            <person name="Severson D.W."/>
        </authorList>
    </citation>
    <scope>NUCLEOTIDE SEQUENCE [LARGE SCALE GENOMIC DNA]</scope>
    <source>
        <strain evidence="2">Liverpool</strain>
    </source>
</reference>
<dbReference type="EMBL" id="CH477245">
    <property type="protein sequence ID" value="EJY57426.1"/>
    <property type="molecule type" value="Genomic_DNA"/>
</dbReference>